<name>A0AAJ8M2B9_9TREE</name>
<evidence type="ECO:0000313" key="3">
    <source>
        <dbReference type="Proteomes" id="UP000094043"/>
    </source>
</evidence>
<dbReference type="AlphaFoldDB" id="A0AAJ8M2B9"/>
<dbReference type="PANTHER" id="PTHR34693">
    <property type="entry name" value="PROTEIN PAR32"/>
    <property type="match status" value="1"/>
</dbReference>
<gene>
    <name evidence="2" type="ORF">L203_104547</name>
</gene>
<proteinExistence type="predicted"/>
<evidence type="ECO:0000256" key="1">
    <source>
        <dbReference type="SAM" id="MobiDB-lite"/>
    </source>
</evidence>
<dbReference type="RefSeq" id="XP_066070025.1">
    <property type="nucleotide sequence ID" value="XM_066213928.1"/>
</dbReference>
<dbReference type="InterPro" id="IPR053203">
    <property type="entry name" value="Cisplatin_resist-associated"/>
</dbReference>
<dbReference type="InterPro" id="IPR022024">
    <property type="entry name" value="DUF3602"/>
</dbReference>
<feature type="compositionally biased region" description="Basic and acidic residues" evidence="1">
    <location>
        <begin position="324"/>
        <end position="335"/>
    </location>
</feature>
<feature type="compositionally biased region" description="Basic and acidic residues" evidence="1">
    <location>
        <begin position="300"/>
        <end position="309"/>
    </location>
</feature>
<organism evidence="2 3">
    <name type="scientific">Cryptococcus depauperatus CBS 7841</name>
    <dbReference type="NCBI Taxonomy" id="1295531"/>
    <lineage>
        <taxon>Eukaryota</taxon>
        <taxon>Fungi</taxon>
        <taxon>Dikarya</taxon>
        <taxon>Basidiomycota</taxon>
        <taxon>Agaricomycotina</taxon>
        <taxon>Tremellomycetes</taxon>
        <taxon>Tremellales</taxon>
        <taxon>Cryptococcaceae</taxon>
        <taxon>Cryptococcus</taxon>
    </lineage>
</organism>
<feature type="region of interest" description="Disordered" evidence="1">
    <location>
        <begin position="136"/>
        <end position="176"/>
    </location>
</feature>
<feature type="compositionally biased region" description="Basic and acidic residues" evidence="1">
    <location>
        <begin position="264"/>
        <end position="278"/>
    </location>
</feature>
<dbReference type="GeneID" id="91088757"/>
<keyword evidence="3" id="KW-1185">Reference proteome</keyword>
<dbReference type="KEGG" id="cdep:91088757"/>
<accession>A0AAJ8M2B9</accession>
<reference evidence="2" key="3">
    <citation type="submission" date="2024-01" db="EMBL/GenBank/DDBJ databases">
        <authorList>
            <person name="Coelho M.A."/>
            <person name="David-Palma M."/>
            <person name="Shea T."/>
            <person name="Sun S."/>
            <person name="Cuomo C.A."/>
            <person name="Heitman J."/>
        </authorList>
    </citation>
    <scope>NUCLEOTIDE SEQUENCE</scope>
    <source>
        <strain evidence="2">CBS 7841</strain>
    </source>
</reference>
<feature type="region of interest" description="Disordered" evidence="1">
    <location>
        <begin position="1"/>
        <end position="53"/>
    </location>
</feature>
<dbReference type="Proteomes" id="UP000094043">
    <property type="component" value="Chromosome 5"/>
</dbReference>
<dbReference type="EMBL" id="CP143788">
    <property type="protein sequence ID" value="WVN89325.1"/>
    <property type="molecule type" value="Genomic_DNA"/>
</dbReference>
<feature type="compositionally biased region" description="Polar residues" evidence="1">
    <location>
        <begin position="7"/>
        <end position="26"/>
    </location>
</feature>
<feature type="region of interest" description="Disordered" evidence="1">
    <location>
        <begin position="226"/>
        <end position="335"/>
    </location>
</feature>
<reference evidence="2" key="1">
    <citation type="submission" date="2016-06" db="EMBL/GenBank/DDBJ databases">
        <authorList>
            <person name="Cuomo C."/>
            <person name="Litvintseva A."/>
            <person name="Heitman J."/>
            <person name="Chen Y."/>
            <person name="Sun S."/>
            <person name="Springer D."/>
            <person name="Dromer F."/>
            <person name="Young S."/>
            <person name="Zeng Q."/>
            <person name="Chapman S."/>
            <person name="Gujja S."/>
            <person name="Saif S."/>
            <person name="Birren B."/>
        </authorList>
    </citation>
    <scope>NUCLEOTIDE SEQUENCE</scope>
    <source>
        <strain evidence="2">CBS 7841</strain>
    </source>
</reference>
<dbReference type="Pfam" id="PF12223">
    <property type="entry name" value="DUF3602"/>
    <property type="match status" value="2"/>
</dbReference>
<feature type="compositionally biased region" description="Polar residues" evidence="1">
    <location>
        <begin position="155"/>
        <end position="165"/>
    </location>
</feature>
<reference evidence="2" key="2">
    <citation type="journal article" date="2022" name="Elife">
        <title>Obligate sexual reproduction of a homothallic fungus closely related to the Cryptococcus pathogenic species complex.</title>
        <authorList>
            <person name="Passer A.R."/>
            <person name="Clancey S.A."/>
            <person name="Shea T."/>
            <person name="David-Palma M."/>
            <person name="Averette A.F."/>
            <person name="Boekhout T."/>
            <person name="Porcel B.M."/>
            <person name="Nowrousian M."/>
            <person name="Cuomo C.A."/>
            <person name="Sun S."/>
            <person name="Heitman J."/>
            <person name="Coelho M.A."/>
        </authorList>
    </citation>
    <scope>NUCLEOTIDE SEQUENCE</scope>
    <source>
        <strain evidence="2">CBS 7841</strain>
    </source>
</reference>
<protein>
    <submittedName>
        <fullName evidence="2">Uncharacterized protein</fullName>
    </submittedName>
</protein>
<evidence type="ECO:0000313" key="2">
    <source>
        <dbReference type="EMBL" id="WVN89325.1"/>
    </source>
</evidence>
<dbReference type="PANTHER" id="PTHR34693:SF1">
    <property type="entry name" value="PROTEIN PAR32"/>
    <property type="match status" value="1"/>
</dbReference>
<sequence length="335" mass="35073">MADIATADSTSSPSHPIPRTSNDHNASSSFSSLKEKVARALSPNRYSGDAVGRGSVGMSFVEERGRQPGHVVSTGRGGAGNLVSHVATDVDMTLGVTHSGRGGVGNIRHSSHSRTRDELKADAKEEALQEKLISDARGRQADGPISTGRGGAGNISRSRSRSQARTEGGREGSALGLGRRTTHEMTHGGRGGFGNILEERDSVDAEKQAAHDAYEADVLAKHNTAEATHPHAYATGKGGLGNVHTPAPGEPDLGQLSLEECEEKEAHAKIHAGEKDHWVPAGRGGAGNMYRARSDQSPAGDERGRDAHKGGVLGTVLRSISRATGREKSSDQARD</sequence>